<feature type="compositionally biased region" description="Pro residues" evidence="1">
    <location>
        <begin position="124"/>
        <end position="134"/>
    </location>
</feature>
<gene>
    <name evidence="2" type="ORF">BJY24_001764</name>
</gene>
<evidence type="ECO:0000256" key="1">
    <source>
        <dbReference type="SAM" id="MobiDB-lite"/>
    </source>
</evidence>
<dbReference type="Proteomes" id="UP000540412">
    <property type="component" value="Unassembled WGS sequence"/>
</dbReference>
<dbReference type="GO" id="GO:0003677">
    <property type="term" value="F:DNA binding"/>
    <property type="evidence" value="ECO:0007669"/>
    <property type="project" value="UniProtKB-KW"/>
</dbReference>
<evidence type="ECO:0000313" key="3">
    <source>
        <dbReference type="Proteomes" id="UP000540412"/>
    </source>
</evidence>
<dbReference type="Pfam" id="PF02575">
    <property type="entry name" value="YbaB_DNA_bd"/>
    <property type="match status" value="1"/>
</dbReference>
<comment type="caution">
    <text evidence="2">The sequence shown here is derived from an EMBL/GenBank/DDBJ whole genome shotgun (WGS) entry which is preliminary data.</text>
</comment>
<dbReference type="RefSeq" id="WP_040745716.1">
    <property type="nucleotide sequence ID" value="NZ_JACHIT010000001.1"/>
</dbReference>
<feature type="compositionally biased region" description="Basic and acidic residues" evidence="1">
    <location>
        <begin position="158"/>
        <end position="169"/>
    </location>
</feature>
<protein>
    <submittedName>
        <fullName evidence="2">DNA-binding protein YbaB</fullName>
    </submittedName>
</protein>
<dbReference type="Gene3D" id="3.30.1310.10">
    <property type="entry name" value="Nucleoid-associated protein YbaB-like domain"/>
    <property type="match status" value="1"/>
</dbReference>
<sequence>MANEHAKEELSQLLSSFDKQVQTIAEIQQRRVRLTAAGTAAGKRVTVTVNADGTVIDTRFGPDAYDLNPAELGRAVTEAAQRATAELARRTAELMRPLTAERARLPKMSDLIEGLPDLTERMPVTPPPSTAPPNDPERLAQAGDSDLRFTDVEEVDFDGSRRNITDSSW</sequence>
<dbReference type="AlphaFoldDB" id="A0A7W9PB96"/>
<proteinExistence type="predicted"/>
<accession>A0A7W9PB96</accession>
<reference evidence="2 3" key="1">
    <citation type="submission" date="2020-08" db="EMBL/GenBank/DDBJ databases">
        <title>Sequencing the genomes of 1000 actinobacteria strains.</title>
        <authorList>
            <person name="Klenk H.-P."/>
        </authorList>
    </citation>
    <scope>NUCLEOTIDE SEQUENCE [LARGE SCALE GENOMIC DNA]</scope>
    <source>
        <strain evidence="2 3">DSM 43582</strain>
    </source>
</reference>
<feature type="region of interest" description="Disordered" evidence="1">
    <location>
        <begin position="118"/>
        <end position="169"/>
    </location>
</feature>
<organism evidence="2 3">
    <name type="scientific">Nocardia transvalensis</name>
    <dbReference type="NCBI Taxonomy" id="37333"/>
    <lineage>
        <taxon>Bacteria</taxon>
        <taxon>Bacillati</taxon>
        <taxon>Actinomycetota</taxon>
        <taxon>Actinomycetes</taxon>
        <taxon>Mycobacteriales</taxon>
        <taxon>Nocardiaceae</taxon>
        <taxon>Nocardia</taxon>
    </lineage>
</organism>
<dbReference type="InterPro" id="IPR036894">
    <property type="entry name" value="YbaB-like_sf"/>
</dbReference>
<dbReference type="InterPro" id="IPR004401">
    <property type="entry name" value="YbaB/EbfC"/>
</dbReference>
<keyword evidence="2" id="KW-0238">DNA-binding</keyword>
<dbReference type="EMBL" id="JACHIT010000001">
    <property type="protein sequence ID" value="MBB5912897.1"/>
    <property type="molecule type" value="Genomic_DNA"/>
</dbReference>
<dbReference type="SUPFAM" id="SSF82607">
    <property type="entry name" value="YbaB-like"/>
    <property type="match status" value="1"/>
</dbReference>
<name>A0A7W9PB96_9NOCA</name>
<evidence type="ECO:0000313" key="2">
    <source>
        <dbReference type="EMBL" id="MBB5912897.1"/>
    </source>
</evidence>
<keyword evidence="3" id="KW-1185">Reference proteome</keyword>